<dbReference type="InterPro" id="IPR027417">
    <property type="entry name" value="P-loop_NTPase"/>
</dbReference>
<keyword evidence="7" id="KW-0378">Hydrolase</keyword>
<dbReference type="SUPFAM" id="SSF52540">
    <property type="entry name" value="P-loop containing nucleoside triphosphate hydrolases"/>
    <property type="match status" value="1"/>
</dbReference>
<evidence type="ECO:0000259" key="6">
    <source>
        <dbReference type="PROSITE" id="PS51194"/>
    </source>
</evidence>
<keyword evidence="7" id="KW-0067">ATP-binding</keyword>
<protein>
    <recommendedName>
        <fullName evidence="5">DNA 3'-5' helicase</fullName>
        <ecNumber evidence="5">5.6.2.4</ecNumber>
    </recommendedName>
</protein>
<evidence type="ECO:0000256" key="1">
    <source>
        <dbReference type="ARBA" id="ARBA00005446"/>
    </source>
</evidence>
<dbReference type="GO" id="GO:0005737">
    <property type="term" value="C:cytoplasm"/>
    <property type="evidence" value="ECO:0007669"/>
    <property type="project" value="TreeGrafter"/>
</dbReference>
<dbReference type="InterPro" id="IPR001650">
    <property type="entry name" value="Helicase_C-like"/>
</dbReference>
<evidence type="ECO:0000256" key="3">
    <source>
        <dbReference type="ARBA" id="ARBA00023235"/>
    </source>
</evidence>
<name>T0ZRY5_9ZZZZ</name>
<comment type="similarity">
    <text evidence="1">Belongs to the helicase family. RecQ subfamily.</text>
</comment>
<dbReference type="GO" id="GO:0043138">
    <property type="term" value="F:3'-5' DNA helicase activity"/>
    <property type="evidence" value="ECO:0007669"/>
    <property type="project" value="UniProtKB-EC"/>
</dbReference>
<dbReference type="Gene3D" id="3.40.50.300">
    <property type="entry name" value="P-loop containing nucleotide triphosphate hydrolases"/>
    <property type="match status" value="1"/>
</dbReference>
<dbReference type="PANTHER" id="PTHR13710:SF105">
    <property type="entry name" value="ATP-DEPENDENT DNA HELICASE Q1"/>
    <property type="match status" value="1"/>
</dbReference>
<feature type="non-terminal residue" evidence="7">
    <location>
        <position position="1"/>
    </location>
</feature>
<keyword evidence="7" id="KW-0347">Helicase</keyword>
<reference evidence="7" key="1">
    <citation type="submission" date="2013-08" db="EMBL/GenBank/DDBJ databases">
        <authorList>
            <person name="Mendez C."/>
            <person name="Richter M."/>
            <person name="Ferrer M."/>
            <person name="Sanchez J."/>
        </authorList>
    </citation>
    <scope>NUCLEOTIDE SEQUENCE</scope>
</reference>
<feature type="domain" description="Helicase C-terminal" evidence="6">
    <location>
        <begin position="1"/>
        <end position="153"/>
    </location>
</feature>
<dbReference type="SMART" id="SM00490">
    <property type="entry name" value="HELICc"/>
    <property type="match status" value="1"/>
</dbReference>
<dbReference type="GO" id="GO:0009378">
    <property type="term" value="F:four-way junction helicase activity"/>
    <property type="evidence" value="ECO:0007669"/>
    <property type="project" value="TreeGrafter"/>
</dbReference>
<keyword evidence="2" id="KW-0238">DNA-binding</keyword>
<dbReference type="GO" id="GO:0003677">
    <property type="term" value="F:DNA binding"/>
    <property type="evidence" value="ECO:0007669"/>
    <property type="project" value="UniProtKB-KW"/>
</dbReference>
<keyword evidence="3" id="KW-0413">Isomerase</keyword>
<evidence type="ECO:0000256" key="2">
    <source>
        <dbReference type="ARBA" id="ARBA00023125"/>
    </source>
</evidence>
<dbReference type="GO" id="GO:0006310">
    <property type="term" value="P:DNA recombination"/>
    <property type="evidence" value="ECO:0007669"/>
    <property type="project" value="TreeGrafter"/>
</dbReference>
<dbReference type="EMBL" id="AUZX01010514">
    <property type="protein sequence ID" value="EQD47428.1"/>
    <property type="molecule type" value="Genomic_DNA"/>
</dbReference>
<dbReference type="GO" id="GO:0006281">
    <property type="term" value="P:DNA repair"/>
    <property type="evidence" value="ECO:0007669"/>
    <property type="project" value="TreeGrafter"/>
</dbReference>
<dbReference type="AlphaFoldDB" id="T0ZRY5"/>
<sequence>AREILLQQKHRPAIVYAPTRKQAESLAEDLAGEFSVASYHAGLDVEWRRRVQEEFMAGKLDVMVATTAFGMGIDKPDVRTVIHIAMPGSLEGYYQEIGRAGRDGKPSRAILMHSYGDRHTHDFFFSRDYPDIALMDRMFTKLQATPQPKEALRKALAM</sequence>
<gene>
    <name evidence="7" type="ORF">B1A_14325</name>
</gene>
<proteinExistence type="inferred from homology"/>
<dbReference type="GO" id="GO:0005694">
    <property type="term" value="C:chromosome"/>
    <property type="evidence" value="ECO:0007669"/>
    <property type="project" value="TreeGrafter"/>
</dbReference>
<dbReference type="PROSITE" id="PS51194">
    <property type="entry name" value="HELICASE_CTER"/>
    <property type="match status" value="1"/>
</dbReference>
<evidence type="ECO:0000256" key="5">
    <source>
        <dbReference type="ARBA" id="ARBA00034808"/>
    </source>
</evidence>
<reference evidence="7" key="2">
    <citation type="journal article" date="2014" name="ISME J.">
        <title>Microbial stratification in low pH oxic and suboxic macroscopic growths along an acid mine drainage.</title>
        <authorList>
            <person name="Mendez-Garcia C."/>
            <person name="Mesa V."/>
            <person name="Sprenger R.R."/>
            <person name="Richter M."/>
            <person name="Diez M.S."/>
            <person name="Solano J."/>
            <person name="Bargiela R."/>
            <person name="Golyshina O.V."/>
            <person name="Manteca A."/>
            <person name="Ramos J.L."/>
            <person name="Gallego J.R."/>
            <person name="Llorente I."/>
            <person name="Martins Dos Santos V.A."/>
            <person name="Jensen O.N."/>
            <person name="Pelaez A.I."/>
            <person name="Sanchez J."/>
            <person name="Ferrer M."/>
        </authorList>
    </citation>
    <scope>NUCLEOTIDE SEQUENCE</scope>
</reference>
<organism evidence="7">
    <name type="scientific">mine drainage metagenome</name>
    <dbReference type="NCBI Taxonomy" id="410659"/>
    <lineage>
        <taxon>unclassified sequences</taxon>
        <taxon>metagenomes</taxon>
        <taxon>ecological metagenomes</taxon>
    </lineage>
</organism>
<evidence type="ECO:0000256" key="4">
    <source>
        <dbReference type="ARBA" id="ARBA00034617"/>
    </source>
</evidence>
<feature type="non-terminal residue" evidence="7">
    <location>
        <position position="158"/>
    </location>
</feature>
<dbReference type="PANTHER" id="PTHR13710">
    <property type="entry name" value="DNA HELICASE RECQ FAMILY MEMBER"/>
    <property type="match status" value="1"/>
</dbReference>
<comment type="catalytic activity">
    <reaction evidence="4">
        <text>Couples ATP hydrolysis with the unwinding of duplex DNA by translocating in the 3'-5' direction.</text>
        <dbReference type="EC" id="5.6.2.4"/>
    </reaction>
</comment>
<accession>T0ZRY5</accession>
<keyword evidence="7" id="KW-0547">Nucleotide-binding</keyword>
<evidence type="ECO:0000313" key="7">
    <source>
        <dbReference type="EMBL" id="EQD47428.1"/>
    </source>
</evidence>
<dbReference type="EC" id="5.6.2.4" evidence="5"/>
<dbReference type="Pfam" id="PF00271">
    <property type="entry name" value="Helicase_C"/>
    <property type="match status" value="1"/>
</dbReference>
<comment type="caution">
    <text evidence="7">The sequence shown here is derived from an EMBL/GenBank/DDBJ whole genome shotgun (WGS) entry which is preliminary data.</text>
</comment>